<dbReference type="InterPro" id="IPR057326">
    <property type="entry name" value="KR_dom"/>
</dbReference>
<dbReference type="SMART" id="SM00822">
    <property type="entry name" value="PKS_KR"/>
    <property type="match status" value="1"/>
</dbReference>
<dbReference type="Gene3D" id="3.40.50.720">
    <property type="entry name" value="NAD(P)-binding Rossmann-like Domain"/>
    <property type="match status" value="1"/>
</dbReference>
<comment type="caution">
    <text evidence="5">The sequence shown here is derived from an EMBL/GenBank/DDBJ whole genome shotgun (WGS) entry which is preliminary data.</text>
</comment>
<dbReference type="Pfam" id="PF13561">
    <property type="entry name" value="adh_short_C2"/>
    <property type="match status" value="1"/>
</dbReference>
<dbReference type="PRINTS" id="PR00080">
    <property type="entry name" value="SDRFAMILY"/>
</dbReference>
<dbReference type="OrthoDB" id="9779623at2"/>
<dbReference type="PANTHER" id="PTHR24321:SF8">
    <property type="entry name" value="ESTRADIOL 17-BETA-DEHYDROGENASE 8-RELATED"/>
    <property type="match status" value="1"/>
</dbReference>
<reference evidence="5 6" key="1">
    <citation type="submission" date="2019-04" db="EMBL/GenBank/DDBJ databases">
        <authorList>
            <person name="Yang Y."/>
            <person name="Wei D."/>
        </authorList>
    </citation>
    <scope>NUCLEOTIDE SEQUENCE [LARGE SCALE GENOMIC DNA]</scope>
    <source>
        <strain evidence="5 6">L-1-4w-11</strain>
    </source>
</reference>
<dbReference type="RefSeq" id="WP_136941696.1">
    <property type="nucleotide sequence ID" value="NZ_SWKR01000001.1"/>
</dbReference>
<dbReference type="FunFam" id="3.40.50.720:FF:000084">
    <property type="entry name" value="Short-chain dehydrogenase reductase"/>
    <property type="match status" value="1"/>
</dbReference>
<organism evidence="5 6">
    <name type="scientific">Sphingomonas baiyangensis</name>
    <dbReference type="NCBI Taxonomy" id="2572576"/>
    <lineage>
        <taxon>Bacteria</taxon>
        <taxon>Pseudomonadati</taxon>
        <taxon>Pseudomonadota</taxon>
        <taxon>Alphaproteobacteria</taxon>
        <taxon>Sphingomonadales</taxon>
        <taxon>Sphingomonadaceae</taxon>
        <taxon>Sphingomonas</taxon>
    </lineage>
</organism>
<dbReference type="InterPro" id="IPR006311">
    <property type="entry name" value="TAT_signal"/>
</dbReference>
<dbReference type="InterPro" id="IPR036291">
    <property type="entry name" value="NAD(P)-bd_dom_sf"/>
</dbReference>
<dbReference type="PANTHER" id="PTHR24321">
    <property type="entry name" value="DEHYDROGENASES, SHORT CHAIN"/>
    <property type="match status" value="1"/>
</dbReference>
<dbReference type="PRINTS" id="PR00081">
    <property type="entry name" value="GDHRDH"/>
</dbReference>
<comment type="similarity">
    <text evidence="1">Belongs to the short-chain dehydrogenases/reductases (SDR) family.</text>
</comment>
<dbReference type="SUPFAM" id="SSF51735">
    <property type="entry name" value="NAD(P)-binding Rossmann-fold domains"/>
    <property type="match status" value="1"/>
</dbReference>
<dbReference type="GO" id="GO:0016491">
    <property type="term" value="F:oxidoreductase activity"/>
    <property type="evidence" value="ECO:0007669"/>
    <property type="project" value="UniProtKB-KW"/>
</dbReference>
<dbReference type="InterPro" id="IPR020904">
    <property type="entry name" value="Sc_DH/Rdtase_CS"/>
</dbReference>
<dbReference type="PROSITE" id="PS51318">
    <property type="entry name" value="TAT"/>
    <property type="match status" value="1"/>
</dbReference>
<evidence type="ECO:0000256" key="3">
    <source>
        <dbReference type="ARBA" id="ARBA00023027"/>
    </source>
</evidence>
<sequence length="243" mass="24677">MDFTRRTALVTGAASGIGLATARLLAGAGARIVAIDLNRDALAAALPEAMCHVGDVADPNFWANLVLPPLDHVVVNAGVAGAAPIVTMDFAEWRRILGVNLDGAFLTLAAGLRALRDGGSIVAVASAAGIKAEPGIAAYGASKAGLLQLMRVAAKESASRRIRVNAIAPAGVETPVWDAVPMFADRAAAIGRDAAFAELAALATPLGRYATADEVARQIAFLLGDEAALVTGSVLVSDGGYLL</sequence>
<keyword evidence="2" id="KW-0560">Oxidoreductase</keyword>
<evidence type="ECO:0000313" key="6">
    <source>
        <dbReference type="Proteomes" id="UP000309138"/>
    </source>
</evidence>
<protein>
    <submittedName>
        <fullName evidence="5">SDR family oxidoreductase</fullName>
    </submittedName>
</protein>
<dbReference type="AlphaFoldDB" id="A0A4U1L8H5"/>
<feature type="domain" description="Ketoreductase" evidence="4">
    <location>
        <begin position="6"/>
        <end position="180"/>
    </location>
</feature>
<evidence type="ECO:0000256" key="1">
    <source>
        <dbReference type="ARBA" id="ARBA00006484"/>
    </source>
</evidence>
<dbReference type="EMBL" id="SWKR01000001">
    <property type="protein sequence ID" value="TKD53277.1"/>
    <property type="molecule type" value="Genomic_DNA"/>
</dbReference>
<keyword evidence="6" id="KW-1185">Reference proteome</keyword>
<evidence type="ECO:0000256" key="2">
    <source>
        <dbReference type="ARBA" id="ARBA00023002"/>
    </source>
</evidence>
<keyword evidence="3" id="KW-0520">NAD</keyword>
<name>A0A4U1L8H5_9SPHN</name>
<evidence type="ECO:0000313" key="5">
    <source>
        <dbReference type="EMBL" id="TKD53277.1"/>
    </source>
</evidence>
<dbReference type="CDD" id="cd05233">
    <property type="entry name" value="SDR_c"/>
    <property type="match status" value="1"/>
</dbReference>
<dbReference type="PROSITE" id="PS00061">
    <property type="entry name" value="ADH_SHORT"/>
    <property type="match status" value="1"/>
</dbReference>
<evidence type="ECO:0000259" key="4">
    <source>
        <dbReference type="SMART" id="SM00822"/>
    </source>
</evidence>
<accession>A0A4U1L8H5</accession>
<dbReference type="InterPro" id="IPR002347">
    <property type="entry name" value="SDR_fam"/>
</dbReference>
<proteinExistence type="inferred from homology"/>
<gene>
    <name evidence="5" type="ORF">FBR43_02855</name>
</gene>
<dbReference type="Proteomes" id="UP000309138">
    <property type="component" value="Unassembled WGS sequence"/>
</dbReference>